<proteinExistence type="predicted"/>
<comment type="caution">
    <text evidence="1">The sequence shown here is derived from an EMBL/GenBank/DDBJ whole genome shotgun (WGS) entry which is preliminary data.</text>
</comment>
<dbReference type="Proteomes" id="UP000828390">
    <property type="component" value="Unassembled WGS sequence"/>
</dbReference>
<evidence type="ECO:0000313" key="1">
    <source>
        <dbReference type="EMBL" id="KAH3730504.1"/>
    </source>
</evidence>
<reference evidence="1" key="1">
    <citation type="journal article" date="2019" name="bioRxiv">
        <title>The Genome of the Zebra Mussel, Dreissena polymorpha: A Resource for Invasive Species Research.</title>
        <authorList>
            <person name="McCartney M.A."/>
            <person name="Auch B."/>
            <person name="Kono T."/>
            <person name="Mallez S."/>
            <person name="Zhang Y."/>
            <person name="Obille A."/>
            <person name="Becker A."/>
            <person name="Abrahante J.E."/>
            <person name="Garbe J."/>
            <person name="Badalamenti J.P."/>
            <person name="Herman A."/>
            <person name="Mangelson H."/>
            <person name="Liachko I."/>
            <person name="Sullivan S."/>
            <person name="Sone E.D."/>
            <person name="Koren S."/>
            <person name="Silverstein K.A.T."/>
            <person name="Beckman K.B."/>
            <person name="Gohl D.M."/>
        </authorList>
    </citation>
    <scope>NUCLEOTIDE SEQUENCE</scope>
    <source>
        <strain evidence="1">Duluth1</strain>
        <tissue evidence="1">Whole animal</tissue>
    </source>
</reference>
<reference evidence="1" key="2">
    <citation type="submission" date="2020-11" db="EMBL/GenBank/DDBJ databases">
        <authorList>
            <person name="McCartney M.A."/>
            <person name="Auch B."/>
            <person name="Kono T."/>
            <person name="Mallez S."/>
            <person name="Becker A."/>
            <person name="Gohl D.M."/>
            <person name="Silverstein K.A.T."/>
            <person name="Koren S."/>
            <person name="Bechman K.B."/>
            <person name="Herman A."/>
            <person name="Abrahante J.E."/>
            <person name="Garbe J."/>
        </authorList>
    </citation>
    <scope>NUCLEOTIDE SEQUENCE</scope>
    <source>
        <strain evidence="1">Duluth1</strain>
        <tissue evidence="1">Whole animal</tissue>
    </source>
</reference>
<name>A0A9D4CRT1_DREPO</name>
<gene>
    <name evidence="1" type="ORF">DPMN_056494</name>
</gene>
<sequence length="55" mass="5948">MVPNVRSLKFAAVLSRTHTDNHGINTAVPGPYTTASRSIPDAAIFPKLHGSTRQF</sequence>
<dbReference type="EMBL" id="JAIWYP010000012">
    <property type="protein sequence ID" value="KAH3730504.1"/>
    <property type="molecule type" value="Genomic_DNA"/>
</dbReference>
<keyword evidence="2" id="KW-1185">Reference proteome</keyword>
<evidence type="ECO:0000313" key="2">
    <source>
        <dbReference type="Proteomes" id="UP000828390"/>
    </source>
</evidence>
<protein>
    <submittedName>
        <fullName evidence="1">Uncharacterized protein</fullName>
    </submittedName>
</protein>
<accession>A0A9D4CRT1</accession>
<dbReference type="AlphaFoldDB" id="A0A9D4CRT1"/>
<organism evidence="1 2">
    <name type="scientific">Dreissena polymorpha</name>
    <name type="common">Zebra mussel</name>
    <name type="synonym">Mytilus polymorpha</name>
    <dbReference type="NCBI Taxonomy" id="45954"/>
    <lineage>
        <taxon>Eukaryota</taxon>
        <taxon>Metazoa</taxon>
        <taxon>Spiralia</taxon>
        <taxon>Lophotrochozoa</taxon>
        <taxon>Mollusca</taxon>
        <taxon>Bivalvia</taxon>
        <taxon>Autobranchia</taxon>
        <taxon>Heteroconchia</taxon>
        <taxon>Euheterodonta</taxon>
        <taxon>Imparidentia</taxon>
        <taxon>Neoheterodontei</taxon>
        <taxon>Myida</taxon>
        <taxon>Dreissenoidea</taxon>
        <taxon>Dreissenidae</taxon>
        <taxon>Dreissena</taxon>
    </lineage>
</organism>